<dbReference type="InterPro" id="IPR000111">
    <property type="entry name" value="Glyco_hydro_27/36_CS"/>
</dbReference>
<evidence type="ECO:0000256" key="2">
    <source>
        <dbReference type="ARBA" id="ARBA00006202"/>
    </source>
</evidence>
<dbReference type="Proteomes" id="UP000051790">
    <property type="component" value="Unassembled WGS sequence"/>
</dbReference>
<dbReference type="SUPFAM" id="SSF51445">
    <property type="entry name" value="(Trans)glycosidases"/>
    <property type="match status" value="1"/>
</dbReference>
<feature type="binding site" evidence="8">
    <location>
        <begin position="476"/>
        <end position="480"/>
    </location>
    <ligand>
        <name>substrate</name>
    </ligand>
</feature>
<evidence type="ECO:0000313" key="12">
    <source>
        <dbReference type="Proteomes" id="UP000051790"/>
    </source>
</evidence>
<dbReference type="EC" id="3.2.1.22" evidence="3 6"/>
<dbReference type="RefSeq" id="WP_082611649.1">
    <property type="nucleotide sequence ID" value="NZ_AZEU01000029.1"/>
</dbReference>
<keyword evidence="4 6" id="KW-0378">Hydrolase</keyword>
<keyword evidence="5 6" id="KW-0326">Glycosidase</keyword>
<dbReference type="InterPro" id="IPR031704">
    <property type="entry name" value="Glyco_hydro_36_N"/>
</dbReference>
<feature type="domain" description="Glycosyl hydrolase family 36 C-terminal" evidence="9">
    <location>
        <begin position="650"/>
        <end position="722"/>
    </location>
</feature>
<evidence type="ECO:0000256" key="8">
    <source>
        <dbReference type="PIRSR" id="PIRSR005536-2"/>
    </source>
</evidence>
<dbReference type="PANTHER" id="PTHR43053">
    <property type="entry name" value="GLYCOSIDASE FAMILY 31"/>
    <property type="match status" value="1"/>
</dbReference>
<dbReference type="Pfam" id="PF16874">
    <property type="entry name" value="Glyco_hydro_36C"/>
    <property type="match status" value="1"/>
</dbReference>
<dbReference type="PIRSF" id="PIRSF005536">
    <property type="entry name" value="Agal"/>
    <property type="match status" value="1"/>
</dbReference>
<dbReference type="PRINTS" id="PR00743">
    <property type="entry name" value="GLHYDRLASE36"/>
</dbReference>
<dbReference type="OrthoDB" id="9758822at2"/>
<dbReference type="Pfam" id="PF16875">
    <property type="entry name" value="Glyco_hydro_36N"/>
    <property type="match status" value="1"/>
</dbReference>
<dbReference type="InterPro" id="IPR013785">
    <property type="entry name" value="Aldolase_TIM"/>
</dbReference>
<evidence type="ECO:0000259" key="9">
    <source>
        <dbReference type="Pfam" id="PF16874"/>
    </source>
</evidence>
<evidence type="ECO:0000256" key="4">
    <source>
        <dbReference type="ARBA" id="ARBA00022801"/>
    </source>
</evidence>
<dbReference type="Gene3D" id="3.20.20.70">
    <property type="entry name" value="Aldolase class I"/>
    <property type="match status" value="1"/>
</dbReference>
<evidence type="ECO:0000256" key="3">
    <source>
        <dbReference type="ARBA" id="ARBA00012755"/>
    </source>
</evidence>
<comment type="similarity">
    <text evidence="2">Belongs to the glycosyl hydrolase 36 family.</text>
</comment>
<name>A0A0R1RCS6_9LACO</name>
<reference evidence="11 12" key="1">
    <citation type="journal article" date="2015" name="Genome Announc.">
        <title>Expanding the biotechnology potential of lactobacilli through comparative genomics of 213 strains and associated genera.</title>
        <authorList>
            <person name="Sun Z."/>
            <person name="Harris H.M."/>
            <person name="McCann A."/>
            <person name="Guo C."/>
            <person name="Argimon S."/>
            <person name="Zhang W."/>
            <person name="Yang X."/>
            <person name="Jeffery I.B."/>
            <person name="Cooney J.C."/>
            <person name="Kagawa T.F."/>
            <person name="Liu W."/>
            <person name="Song Y."/>
            <person name="Salvetti E."/>
            <person name="Wrobel A."/>
            <person name="Rasinkangas P."/>
            <person name="Parkhill J."/>
            <person name="Rea M.C."/>
            <person name="O'Sullivan O."/>
            <person name="Ritari J."/>
            <person name="Douillard F.P."/>
            <person name="Paul Ross R."/>
            <person name="Yang R."/>
            <person name="Briner A.E."/>
            <person name="Felis G.E."/>
            <person name="de Vos W.M."/>
            <person name="Barrangou R."/>
            <person name="Klaenhammer T.R."/>
            <person name="Caufield P.W."/>
            <person name="Cui Y."/>
            <person name="Zhang H."/>
            <person name="O'Toole P.W."/>
        </authorList>
    </citation>
    <scope>NUCLEOTIDE SEQUENCE [LARGE SCALE GENOMIC DNA]</scope>
    <source>
        <strain evidence="11 12">DSM 13343</strain>
    </source>
</reference>
<evidence type="ECO:0000313" key="11">
    <source>
        <dbReference type="EMBL" id="KRL52618.1"/>
    </source>
</evidence>
<dbReference type="PROSITE" id="PS00512">
    <property type="entry name" value="ALPHA_GALACTOSIDASE"/>
    <property type="match status" value="1"/>
</dbReference>
<gene>
    <name evidence="11" type="ORF">FD01_GL002079</name>
</gene>
<accession>A0A0R1RCS6</accession>
<dbReference type="InterPro" id="IPR038417">
    <property type="entry name" value="Alpga-gal_N_sf"/>
</dbReference>
<protein>
    <recommendedName>
        <fullName evidence="3 6">Alpha-galactosidase</fullName>
        <ecNumber evidence="3 6">3.2.1.22</ecNumber>
    </recommendedName>
</protein>
<feature type="domain" description="Glycosyl hydrolase family 36 N-terminal" evidence="10">
    <location>
        <begin position="31"/>
        <end position="285"/>
    </location>
</feature>
<feature type="binding site" evidence="8">
    <location>
        <position position="199"/>
    </location>
    <ligand>
        <name>substrate</name>
    </ligand>
</feature>
<evidence type="ECO:0000256" key="7">
    <source>
        <dbReference type="PIRSR" id="PIRSR005536-1"/>
    </source>
</evidence>
<dbReference type="AlphaFoldDB" id="A0A0R1RCS6"/>
<dbReference type="InterPro" id="IPR002252">
    <property type="entry name" value="Glyco_hydro_36"/>
</dbReference>
<sequence length="727" mass="82895">MLITVDAATHTFHLHNRDLSYVMQVKDQRFLLQVYYGKRIHHYSQILPYPEVERASTSPNPSGYAHTNFTLDTAMQEFPGSDGDYRESAFSITYADGTQATALEYVDYRIIAGKPKLEGLPATYAAKDQSETLVIELKDVGRHLGVTLQYTIFSELPVITRSVQYHNIGVQTIYLDKALSMALDRPDANYQMIQLPGAWAREKQLVRTSLASGTHVLSSRRGASSAQQQPFMALVRPETTENSGEVFAFHFVYSGNFQLTASVDAYQQTRITGGIGATHFRWQLQPQATFQTPEMVMVYSAEGLNAMSQTFHQLYRQHLARGRYRNELRPVIINNWETTYFDFDEDRLLKLAGLAKQIGVELFVLDDGWFGHRDSDNRSLGDWQVDSHKLPNGLASLSKHVHELGMKFGLWFEPEMISPDSDLFRAHPDWVLNVPDFPMSQGRNQLVLDFSRADVRDAIRQQLEEILSTVEIDFVKWDMNRNITAPASRQLPASQQQETLHRYILGLYALVDEITTKYPDVLFENCAAGGGRFDPGMCYYMPQSWASDDTDAYERLKIQYGTSLIFPPVMIDAHLSEIPNDQVGRATPLESRIAISQSANFGLMMNLEQKTPAELQVLKTAIDDYKLHRQLIQFGDFYRLMDPFTQPDGAWMFVDPEKKHVRVVYMQGLNKASKPNVNVKLVGLDPAARYQSGDQQWYGDELMNYGLYLNYRLIKDFQTIVVDLVKI</sequence>
<dbReference type="FunFam" id="3.20.20.70:FF:000118">
    <property type="entry name" value="Alpha-galactosidase"/>
    <property type="match status" value="1"/>
</dbReference>
<feature type="active site" description="Nucleophile" evidence="7">
    <location>
        <position position="478"/>
    </location>
</feature>
<proteinExistence type="inferred from homology"/>
<keyword evidence="12" id="KW-1185">Reference proteome</keyword>
<feature type="binding site" evidence="8">
    <location>
        <position position="443"/>
    </location>
    <ligand>
        <name>substrate</name>
    </ligand>
</feature>
<dbReference type="PANTHER" id="PTHR43053:SF3">
    <property type="entry name" value="ALPHA-GALACTOSIDASE C-RELATED"/>
    <property type="match status" value="1"/>
</dbReference>
<dbReference type="CDD" id="cd14791">
    <property type="entry name" value="GH36"/>
    <property type="match status" value="1"/>
</dbReference>
<evidence type="ECO:0000256" key="5">
    <source>
        <dbReference type="ARBA" id="ARBA00023295"/>
    </source>
</evidence>
<feature type="binding site" evidence="8">
    <location>
        <position position="548"/>
    </location>
    <ligand>
        <name>substrate</name>
    </ligand>
</feature>
<feature type="binding site" evidence="8">
    <location>
        <begin position="366"/>
        <end position="367"/>
    </location>
    <ligand>
        <name>substrate</name>
    </ligand>
</feature>
<dbReference type="Pfam" id="PF02065">
    <property type="entry name" value="Melibiase"/>
    <property type="match status" value="1"/>
</dbReference>
<feature type="binding site" evidence="8">
    <location>
        <position position="526"/>
    </location>
    <ligand>
        <name>substrate</name>
    </ligand>
</feature>
<dbReference type="PATRIC" id="fig|1423769.4.peg.2236"/>
<dbReference type="GO" id="GO:0004557">
    <property type="term" value="F:alpha-galactosidase activity"/>
    <property type="evidence" value="ECO:0007669"/>
    <property type="project" value="UniProtKB-UniRule"/>
</dbReference>
<dbReference type="Gene3D" id="2.70.98.60">
    <property type="entry name" value="alpha-galactosidase from lactobacil brevis"/>
    <property type="match status" value="1"/>
</dbReference>
<dbReference type="InterPro" id="IPR017853">
    <property type="entry name" value="GH"/>
</dbReference>
<dbReference type="InterPro" id="IPR013780">
    <property type="entry name" value="Glyco_hydro_b"/>
</dbReference>
<dbReference type="GO" id="GO:0016052">
    <property type="term" value="P:carbohydrate catabolic process"/>
    <property type="evidence" value="ECO:0007669"/>
    <property type="project" value="InterPro"/>
</dbReference>
<evidence type="ECO:0000259" key="10">
    <source>
        <dbReference type="Pfam" id="PF16875"/>
    </source>
</evidence>
<comment type="caution">
    <text evidence="11">The sequence shown here is derived from an EMBL/GenBank/DDBJ whole genome shotgun (WGS) entry which is preliminary data.</text>
</comment>
<evidence type="ECO:0000256" key="6">
    <source>
        <dbReference type="PIRNR" id="PIRNR005536"/>
    </source>
</evidence>
<organism evidence="11 12">
    <name type="scientific">Lacticaseibacillus manihotivorans DSM 13343 = JCM 12514</name>
    <dbReference type="NCBI Taxonomy" id="1423769"/>
    <lineage>
        <taxon>Bacteria</taxon>
        <taxon>Bacillati</taxon>
        <taxon>Bacillota</taxon>
        <taxon>Bacilli</taxon>
        <taxon>Lactobacillales</taxon>
        <taxon>Lactobacillaceae</taxon>
        <taxon>Lacticaseibacillus</taxon>
    </lineage>
</organism>
<comment type="catalytic activity">
    <reaction evidence="1 6">
        <text>Hydrolysis of terminal, non-reducing alpha-D-galactose residues in alpha-D-galactosides, including galactose oligosaccharides, galactomannans and galactolipids.</text>
        <dbReference type="EC" id="3.2.1.22"/>
    </reaction>
</comment>
<dbReference type="InterPro" id="IPR031705">
    <property type="entry name" value="Glyco_hydro_36_C"/>
</dbReference>
<evidence type="ECO:0000256" key="1">
    <source>
        <dbReference type="ARBA" id="ARBA00001255"/>
    </source>
</evidence>
<feature type="active site" description="Proton donor" evidence="7">
    <location>
        <position position="548"/>
    </location>
</feature>
<dbReference type="Gene3D" id="2.60.40.1180">
    <property type="entry name" value="Golgi alpha-mannosidase II"/>
    <property type="match status" value="1"/>
</dbReference>
<dbReference type="InterPro" id="IPR050985">
    <property type="entry name" value="Alpha-glycosidase_related"/>
</dbReference>
<dbReference type="EMBL" id="AZEU01000029">
    <property type="protein sequence ID" value="KRL52618.1"/>
    <property type="molecule type" value="Genomic_DNA"/>
</dbReference>